<dbReference type="SUPFAM" id="SSF49695">
    <property type="entry name" value="gamma-Crystallin-like"/>
    <property type="match status" value="1"/>
</dbReference>
<dbReference type="Proteomes" id="UP000606172">
    <property type="component" value="Unassembled WGS sequence"/>
</dbReference>
<dbReference type="AlphaFoldDB" id="A0A919RFX3"/>
<dbReference type="RefSeq" id="WP_204024525.1">
    <property type="nucleotide sequence ID" value="NZ_BOOW01000013.1"/>
</dbReference>
<dbReference type="InterPro" id="IPR006311">
    <property type="entry name" value="TAT_signal"/>
</dbReference>
<evidence type="ECO:0000256" key="1">
    <source>
        <dbReference type="SAM" id="SignalP"/>
    </source>
</evidence>
<dbReference type="Gene3D" id="2.60.20.10">
    <property type="entry name" value="Crystallins"/>
    <property type="match status" value="1"/>
</dbReference>
<keyword evidence="1" id="KW-0732">Signal</keyword>
<organism evidence="2 3">
    <name type="scientific">Sinosporangium siamense</name>
    <dbReference type="NCBI Taxonomy" id="1367973"/>
    <lineage>
        <taxon>Bacteria</taxon>
        <taxon>Bacillati</taxon>
        <taxon>Actinomycetota</taxon>
        <taxon>Actinomycetes</taxon>
        <taxon>Streptosporangiales</taxon>
        <taxon>Streptosporangiaceae</taxon>
        <taxon>Sinosporangium</taxon>
    </lineage>
</organism>
<accession>A0A919RFX3</accession>
<evidence type="ECO:0000313" key="2">
    <source>
        <dbReference type="EMBL" id="GII92045.1"/>
    </source>
</evidence>
<dbReference type="EMBL" id="BOOW01000013">
    <property type="protein sequence ID" value="GII92045.1"/>
    <property type="molecule type" value="Genomic_DNA"/>
</dbReference>
<sequence>MSSRKRSLAWLASAAALTTAALTAPVPASAAEPGTPAEGDHCVVNLSKNNKTTCFGSFTAAIAAATGGAITNAPADPAEAVNDAAFNAQLKPSGKGESAADAGASSARRQQVIGIEYQHSNHQGASYTFTGNRNCTGPTTDVDFWFAFPGGSPWHDIISSFRNYSNCFTAHYEHSNFTGRSTPYQDDRDYIGDYLNDRTSSLRWS</sequence>
<protein>
    <recommendedName>
        <fullName evidence="4">Peptidase inhibitor family I36</fullName>
    </recommendedName>
</protein>
<evidence type="ECO:0008006" key="4">
    <source>
        <dbReference type="Google" id="ProtNLM"/>
    </source>
</evidence>
<gene>
    <name evidence="2" type="ORF">Ssi02_22760</name>
</gene>
<feature type="signal peptide" evidence="1">
    <location>
        <begin position="1"/>
        <end position="30"/>
    </location>
</feature>
<keyword evidence="3" id="KW-1185">Reference proteome</keyword>
<dbReference type="InterPro" id="IPR011024">
    <property type="entry name" value="G_crystallin-like"/>
</dbReference>
<evidence type="ECO:0000313" key="3">
    <source>
        <dbReference type="Proteomes" id="UP000606172"/>
    </source>
</evidence>
<dbReference type="PROSITE" id="PS51318">
    <property type="entry name" value="TAT"/>
    <property type="match status" value="1"/>
</dbReference>
<name>A0A919RFX3_9ACTN</name>
<feature type="chain" id="PRO_5037801790" description="Peptidase inhibitor family I36" evidence="1">
    <location>
        <begin position="31"/>
        <end position="205"/>
    </location>
</feature>
<proteinExistence type="predicted"/>
<reference evidence="2" key="1">
    <citation type="submission" date="2021-01" db="EMBL/GenBank/DDBJ databases">
        <title>Whole genome shotgun sequence of Sinosporangium siamense NBRC 109515.</title>
        <authorList>
            <person name="Komaki H."/>
            <person name="Tamura T."/>
        </authorList>
    </citation>
    <scope>NUCLEOTIDE SEQUENCE</scope>
    <source>
        <strain evidence="2">NBRC 109515</strain>
    </source>
</reference>
<comment type="caution">
    <text evidence="2">The sequence shown here is derived from an EMBL/GenBank/DDBJ whole genome shotgun (WGS) entry which is preliminary data.</text>
</comment>